<feature type="transmembrane region" description="Helical" evidence="1">
    <location>
        <begin position="119"/>
        <end position="144"/>
    </location>
</feature>
<keyword evidence="1" id="KW-1133">Transmembrane helix</keyword>
<feature type="transmembrane region" description="Helical" evidence="1">
    <location>
        <begin position="247"/>
        <end position="265"/>
    </location>
</feature>
<proteinExistence type="predicted"/>
<feature type="transmembrane region" description="Helical" evidence="1">
    <location>
        <begin position="214"/>
        <end position="235"/>
    </location>
</feature>
<evidence type="ECO:0000256" key="1">
    <source>
        <dbReference type="SAM" id="Phobius"/>
    </source>
</evidence>
<accession>A0ABY8C0I3</accession>
<protein>
    <recommendedName>
        <fullName evidence="4">DUF998 domain-containing protein</fullName>
    </recommendedName>
</protein>
<feature type="transmembrane region" description="Helical" evidence="1">
    <location>
        <begin position="156"/>
        <end position="176"/>
    </location>
</feature>
<sequence length="281" mass="29089">MMRLSSTTTQRTYRYVRLAILGAVLSIGVALVIVLATEGPLTSLSGLFYTSGRTAFTGALIAVALALVALSGHSVEQILLDVAALFAPLIAVIPTPVALGDLPGETGCPGAVPCVPEAFVPGVTTGIITFAVMAIVGAGCALILARVQQTLSPGVLIGVIAAGVVAVVMLVWLLVWPDALLHIGHLVVTAAFFGIMVAIAVVSAAASRRPWRRVYVIVAVGMAASLLYLAIVGIVRLTGVDLSGQPWTLVGEIGVIGFFAVFWVAQTVQKWNEVDPSLVAR</sequence>
<organism evidence="2 3">
    <name type="scientific">Microbacterium horticulturae</name>
    <dbReference type="NCBI Taxonomy" id="3028316"/>
    <lineage>
        <taxon>Bacteria</taxon>
        <taxon>Bacillati</taxon>
        <taxon>Actinomycetota</taxon>
        <taxon>Actinomycetes</taxon>
        <taxon>Micrococcales</taxon>
        <taxon>Microbacteriaceae</taxon>
        <taxon>Microbacterium</taxon>
    </lineage>
</organism>
<evidence type="ECO:0008006" key="4">
    <source>
        <dbReference type="Google" id="ProtNLM"/>
    </source>
</evidence>
<evidence type="ECO:0000313" key="2">
    <source>
        <dbReference type="EMBL" id="WEG09971.1"/>
    </source>
</evidence>
<keyword evidence="1" id="KW-0812">Transmembrane</keyword>
<dbReference type="EMBL" id="CP119108">
    <property type="protein sequence ID" value="WEG09971.1"/>
    <property type="molecule type" value="Genomic_DNA"/>
</dbReference>
<dbReference type="RefSeq" id="WP_275279323.1">
    <property type="nucleotide sequence ID" value="NZ_CP119108.1"/>
</dbReference>
<keyword evidence="3" id="KW-1185">Reference proteome</keyword>
<feature type="transmembrane region" description="Helical" evidence="1">
    <location>
        <begin position="182"/>
        <end position="202"/>
    </location>
</feature>
<name>A0ABY8C0I3_9MICO</name>
<gene>
    <name evidence="2" type="ORF">PU630_05290</name>
</gene>
<feature type="transmembrane region" description="Helical" evidence="1">
    <location>
        <begin position="12"/>
        <end position="36"/>
    </location>
</feature>
<feature type="transmembrane region" description="Helical" evidence="1">
    <location>
        <begin position="48"/>
        <end position="71"/>
    </location>
</feature>
<evidence type="ECO:0000313" key="3">
    <source>
        <dbReference type="Proteomes" id="UP001214553"/>
    </source>
</evidence>
<keyword evidence="1" id="KW-0472">Membrane</keyword>
<feature type="transmembrane region" description="Helical" evidence="1">
    <location>
        <begin position="78"/>
        <end position="99"/>
    </location>
</feature>
<reference evidence="2 3" key="1">
    <citation type="submission" date="2023-03" db="EMBL/GenBank/DDBJ databases">
        <title>Genome sequence of Microbacterium sp. KACC 23027.</title>
        <authorList>
            <person name="Kim S."/>
            <person name="Heo J."/>
            <person name="Kwon S.-W."/>
        </authorList>
    </citation>
    <scope>NUCLEOTIDE SEQUENCE [LARGE SCALE GENOMIC DNA]</scope>
    <source>
        <strain evidence="2 3">KACC 23027</strain>
    </source>
</reference>
<dbReference type="Proteomes" id="UP001214553">
    <property type="component" value="Chromosome"/>
</dbReference>